<dbReference type="EMBL" id="UINC01001404">
    <property type="protein sequence ID" value="SUZ79849.1"/>
    <property type="molecule type" value="Genomic_DNA"/>
</dbReference>
<proteinExistence type="predicted"/>
<sequence length="298" mass="33806">VKKLACGAVLALGIVGALGASWALLPIPREGGEEGVRSWIVAQLDTTDVRNDPRVGAFVEAYGPLIDAVTYTDDDVIFALGSRPIHFQGGRMLEEGRLDRGEDCDPIFYRYSLEPLTEPSPLPEGNPTYCTDVLESLWGRTDHEIRAHGRSTTFLDHRMFVNNLLVDALAAVEEEILEAATDNLSVATWINELNITYSMIDREIAGSPTRSHHAWGMAVDLVPNSYEGLNVYWRWSRVYDEEGWHRIPVERRWSPPQTVIEIFESHGFIWGGKWAHFDNIHFEYRPEILLYNRVISNR</sequence>
<organism evidence="2">
    <name type="scientific">marine metagenome</name>
    <dbReference type="NCBI Taxonomy" id="408172"/>
    <lineage>
        <taxon>unclassified sequences</taxon>
        <taxon>metagenomes</taxon>
        <taxon>ecological metagenomes</taxon>
    </lineage>
</organism>
<dbReference type="Gene3D" id="3.30.1380.10">
    <property type="match status" value="1"/>
</dbReference>
<evidence type="ECO:0000313" key="2">
    <source>
        <dbReference type="EMBL" id="SUZ79849.1"/>
    </source>
</evidence>
<gene>
    <name evidence="2" type="ORF">METZ01_LOCUS32703</name>
</gene>
<dbReference type="InterPro" id="IPR009045">
    <property type="entry name" value="Zn_M74/Hedgehog-like"/>
</dbReference>
<feature type="non-terminal residue" evidence="2">
    <location>
        <position position="1"/>
    </location>
</feature>
<dbReference type="InterPro" id="IPR039561">
    <property type="entry name" value="Peptidase_M15C"/>
</dbReference>
<name>A0A381QMZ7_9ZZZZ</name>
<dbReference type="AlphaFoldDB" id="A0A381QMZ7"/>
<feature type="domain" description="Peptidase M15C" evidence="1">
    <location>
        <begin position="206"/>
        <end position="284"/>
    </location>
</feature>
<dbReference type="Pfam" id="PF13539">
    <property type="entry name" value="Peptidase_M15_4"/>
    <property type="match status" value="1"/>
</dbReference>
<protein>
    <recommendedName>
        <fullName evidence="1">Peptidase M15C domain-containing protein</fullName>
    </recommendedName>
</protein>
<evidence type="ECO:0000259" key="1">
    <source>
        <dbReference type="Pfam" id="PF13539"/>
    </source>
</evidence>
<dbReference type="SUPFAM" id="SSF55166">
    <property type="entry name" value="Hedgehog/DD-peptidase"/>
    <property type="match status" value="1"/>
</dbReference>
<reference evidence="2" key="1">
    <citation type="submission" date="2018-05" db="EMBL/GenBank/DDBJ databases">
        <authorList>
            <person name="Lanie J.A."/>
            <person name="Ng W.-L."/>
            <person name="Kazmierczak K.M."/>
            <person name="Andrzejewski T.M."/>
            <person name="Davidsen T.M."/>
            <person name="Wayne K.J."/>
            <person name="Tettelin H."/>
            <person name="Glass J.I."/>
            <person name="Rusch D."/>
            <person name="Podicherti R."/>
            <person name="Tsui H.-C.T."/>
            <person name="Winkler M.E."/>
        </authorList>
    </citation>
    <scope>NUCLEOTIDE SEQUENCE</scope>
</reference>
<dbReference type="GO" id="GO:0008233">
    <property type="term" value="F:peptidase activity"/>
    <property type="evidence" value="ECO:0007669"/>
    <property type="project" value="InterPro"/>
</dbReference>
<accession>A0A381QMZ7</accession>